<evidence type="ECO:0000256" key="2">
    <source>
        <dbReference type="ARBA" id="ARBA00023239"/>
    </source>
</evidence>
<dbReference type="Gene3D" id="3.40.190.10">
    <property type="entry name" value="Periplasmic binding protein-like II"/>
    <property type="match status" value="2"/>
</dbReference>
<dbReference type="CDD" id="cd13634">
    <property type="entry name" value="PBP2_Sco4506"/>
    <property type="match status" value="1"/>
</dbReference>
<keyword evidence="2" id="KW-0456">Lyase</keyword>
<name>A0A9P9E1Q5_9HYPO</name>
<dbReference type="EMBL" id="JAGMUV010000018">
    <property type="protein sequence ID" value="KAH7128997.1"/>
    <property type="molecule type" value="Genomic_DNA"/>
</dbReference>
<dbReference type="OrthoDB" id="10301152at2759"/>
<keyword evidence="1" id="KW-0474">Menaquinone biosynthesis</keyword>
<dbReference type="SUPFAM" id="SSF53850">
    <property type="entry name" value="Periplasmic binding protein-like II"/>
    <property type="match status" value="1"/>
</dbReference>
<dbReference type="InterPro" id="IPR003773">
    <property type="entry name" value="Menaquinone_biosynth"/>
</dbReference>
<dbReference type="PANTHER" id="PTHR37690:SF1">
    <property type="entry name" value="CHORISMATE DEHYDRATASE"/>
    <property type="match status" value="1"/>
</dbReference>
<comment type="caution">
    <text evidence="3">The sequence shown here is derived from an EMBL/GenBank/DDBJ whole genome shotgun (WGS) entry which is preliminary data.</text>
</comment>
<reference evidence="3" key="1">
    <citation type="journal article" date="2021" name="Nat. Commun.">
        <title>Genetic determinants of endophytism in the Arabidopsis root mycobiome.</title>
        <authorList>
            <person name="Mesny F."/>
            <person name="Miyauchi S."/>
            <person name="Thiergart T."/>
            <person name="Pickel B."/>
            <person name="Atanasova L."/>
            <person name="Karlsson M."/>
            <person name="Huettel B."/>
            <person name="Barry K.W."/>
            <person name="Haridas S."/>
            <person name="Chen C."/>
            <person name="Bauer D."/>
            <person name="Andreopoulos W."/>
            <person name="Pangilinan J."/>
            <person name="LaButti K."/>
            <person name="Riley R."/>
            <person name="Lipzen A."/>
            <person name="Clum A."/>
            <person name="Drula E."/>
            <person name="Henrissat B."/>
            <person name="Kohler A."/>
            <person name="Grigoriev I.V."/>
            <person name="Martin F.M."/>
            <person name="Hacquard S."/>
        </authorList>
    </citation>
    <scope>NUCLEOTIDE SEQUENCE</scope>
    <source>
        <strain evidence="3">MPI-CAGE-AT-0147</strain>
    </source>
</reference>
<evidence type="ECO:0000313" key="3">
    <source>
        <dbReference type="EMBL" id="KAH7128997.1"/>
    </source>
</evidence>
<dbReference type="PANTHER" id="PTHR37690">
    <property type="entry name" value="CHORISMATE DEHYDRATASE"/>
    <property type="match status" value="1"/>
</dbReference>
<sequence length="310" mass="35099">MKKAKPRNYTTTLTVIKSSFSNFETSSIMGDQVALFHIPAGIQEAKEIPHTEDQQGNLLTPFRVGAVHYLNAAPLTYGLEDELWFDKPSTLAKLLRSDELDAALVSVAEVLFNDHYEVLDGTAIGSVGEVKSVILAHRKPIEEVREVYCDTASLTSVNLLRVILAERGLKPEFKALPSYDFESLPDFALLIGDPALDFVFSNHSHQILDMGSAWREMTGLPFVYGVWALRRGVDTFTLRRQLTAARQVGMSNLEHIVHTRTEYSEEFRREYFARYIHYSLGQEQKRGIAKFTELLRKHTGGPVYDTRFVQ</sequence>
<gene>
    <name evidence="3" type="ORF">EDB81DRAFT_808570</name>
</gene>
<dbReference type="Pfam" id="PF02621">
    <property type="entry name" value="VitK2_biosynth"/>
    <property type="match status" value="1"/>
</dbReference>
<evidence type="ECO:0000256" key="1">
    <source>
        <dbReference type="ARBA" id="ARBA00022428"/>
    </source>
</evidence>
<accession>A0A9P9E1Q5</accession>
<evidence type="ECO:0000313" key="4">
    <source>
        <dbReference type="Proteomes" id="UP000738349"/>
    </source>
</evidence>
<keyword evidence="4" id="KW-1185">Reference proteome</keyword>
<evidence type="ECO:0008006" key="5">
    <source>
        <dbReference type="Google" id="ProtNLM"/>
    </source>
</evidence>
<protein>
    <recommendedName>
        <fullName evidence="5">Chorismate dehydratase</fullName>
    </recommendedName>
</protein>
<organism evidence="3 4">
    <name type="scientific">Dactylonectria macrodidyma</name>
    <dbReference type="NCBI Taxonomy" id="307937"/>
    <lineage>
        <taxon>Eukaryota</taxon>
        <taxon>Fungi</taxon>
        <taxon>Dikarya</taxon>
        <taxon>Ascomycota</taxon>
        <taxon>Pezizomycotina</taxon>
        <taxon>Sordariomycetes</taxon>
        <taxon>Hypocreomycetidae</taxon>
        <taxon>Hypocreales</taxon>
        <taxon>Nectriaceae</taxon>
        <taxon>Dactylonectria</taxon>
    </lineage>
</organism>
<dbReference type="AlphaFoldDB" id="A0A9P9E1Q5"/>
<dbReference type="Proteomes" id="UP000738349">
    <property type="component" value="Unassembled WGS sequence"/>
</dbReference>
<proteinExistence type="inferred from homology"/>
<dbReference type="HAMAP" id="MF_00995">
    <property type="entry name" value="MqnA"/>
    <property type="match status" value="1"/>
</dbReference>
<dbReference type="InterPro" id="IPR030868">
    <property type="entry name" value="MqnA"/>
</dbReference>
<dbReference type="GO" id="GO:0016829">
    <property type="term" value="F:lyase activity"/>
    <property type="evidence" value="ECO:0007669"/>
    <property type="project" value="UniProtKB-KW"/>
</dbReference>
<dbReference type="GO" id="GO:0009234">
    <property type="term" value="P:menaquinone biosynthetic process"/>
    <property type="evidence" value="ECO:0007669"/>
    <property type="project" value="UniProtKB-KW"/>
</dbReference>